<dbReference type="RefSeq" id="XP_020908807.1">
    <property type="nucleotide sequence ID" value="XM_021053148.2"/>
</dbReference>
<dbReference type="Pfam" id="PF00235">
    <property type="entry name" value="Profilin"/>
    <property type="match status" value="1"/>
</dbReference>
<name>A0A913XQW5_EXADI</name>
<evidence type="ECO:0000256" key="1">
    <source>
        <dbReference type="ARBA" id="ARBA00004245"/>
    </source>
</evidence>
<evidence type="ECO:0000256" key="4">
    <source>
        <dbReference type="ARBA" id="ARBA00022490"/>
    </source>
</evidence>
<dbReference type="PROSITE" id="PS00414">
    <property type="entry name" value="PROFILIN"/>
    <property type="match status" value="1"/>
</dbReference>
<sequence length="125" mass="13232">MSWQAYVDTNLLGSGKVQRAAIFGHDGSCWATSAGFSVSTEEAKDLIKSLNDGSVSGKSVAGTKYMMLRNHDKTAYLKLKDKGGFTACLTSQCMVLGGYDESAGGAGLCNNIVENLAQYLKDSGF</sequence>
<accession>A0A913XQW5</accession>
<proteinExistence type="inferred from homology"/>
<comment type="subcellular location">
    <subcellularLocation>
        <location evidence="1">Cytoplasm</location>
        <location evidence="1">Cytoskeleton</location>
    </subcellularLocation>
</comment>
<dbReference type="PRINTS" id="PR00392">
    <property type="entry name" value="PROFILIN"/>
</dbReference>
<comment type="function">
    <text evidence="7">Binds to actin and affects the structure of the cytoskeleton. At high concentrations, profilin prevents the polymerization of actin, whereas it enhances it at low concentrations.</text>
</comment>
<comment type="similarity">
    <text evidence="2 8">Belongs to the profilin family.</text>
</comment>
<dbReference type="AlphaFoldDB" id="A0A913XQW5"/>
<dbReference type="PANTHER" id="PTHR11604">
    <property type="entry name" value="PROFILIN"/>
    <property type="match status" value="1"/>
</dbReference>
<reference evidence="9" key="1">
    <citation type="submission" date="2022-11" db="UniProtKB">
        <authorList>
            <consortium name="EnsemblMetazoa"/>
        </authorList>
    </citation>
    <scope>IDENTIFICATION</scope>
</reference>
<dbReference type="SUPFAM" id="SSF55770">
    <property type="entry name" value="Profilin (actin-binding protein)"/>
    <property type="match status" value="1"/>
</dbReference>
<dbReference type="KEGG" id="epa:110246776"/>
<evidence type="ECO:0000256" key="5">
    <source>
        <dbReference type="ARBA" id="ARBA00023203"/>
    </source>
</evidence>
<dbReference type="SMART" id="SM00392">
    <property type="entry name" value="PROF"/>
    <property type="match status" value="1"/>
</dbReference>
<evidence type="ECO:0000256" key="7">
    <source>
        <dbReference type="RuleBase" id="RU003908"/>
    </source>
</evidence>
<comment type="subunit">
    <text evidence="3 7">Occurs in many kinds of cells as a complex with monomeric actin in a 1:1 ratio.</text>
</comment>
<organism evidence="9 10">
    <name type="scientific">Exaiptasia diaphana</name>
    <name type="common">Tropical sea anemone</name>
    <name type="synonym">Aiptasia pulchella</name>
    <dbReference type="NCBI Taxonomy" id="2652724"/>
    <lineage>
        <taxon>Eukaryota</taxon>
        <taxon>Metazoa</taxon>
        <taxon>Cnidaria</taxon>
        <taxon>Anthozoa</taxon>
        <taxon>Hexacorallia</taxon>
        <taxon>Actiniaria</taxon>
        <taxon>Aiptasiidae</taxon>
        <taxon>Exaiptasia</taxon>
    </lineage>
</organism>
<dbReference type="OrthoDB" id="421374at2759"/>
<dbReference type="PRINTS" id="PR01640">
    <property type="entry name" value="PROFILINPLNT"/>
</dbReference>
<dbReference type="CDD" id="cd00148">
    <property type="entry name" value="PROF"/>
    <property type="match status" value="1"/>
</dbReference>
<keyword evidence="4" id="KW-0963">Cytoplasm</keyword>
<dbReference type="Proteomes" id="UP000887567">
    <property type="component" value="Unplaced"/>
</dbReference>
<dbReference type="OMA" id="PGECNTI"/>
<evidence type="ECO:0000313" key="10">
    <source>
        <dbReference type="Proteomes" id="UP000887567"/>
    </source>
</evidence>
<keyword evidence="10" id="KW-1185">Reference proteome</keyword>
<protein>
    <recommendedName>
        <fullName evidence="8">Profilin</fullName>
    </recommendedName>
</protein>
<dbReference type="GO" id="GO:0005856">
    <property type="term" value="C:cytoskeleton"/>
    <property type="evidence" value="ECO:0007669"/>
    <property type="project" value="UniProtKB-SubCell"/>
</dbReference>
<dbReference type="InterPro" id="IPR027310">
    <property type="entry name" value="Profilin_CS"/>
</dbReference>
<evidence type="ECO:0000313" key="9">
    <source>
        <dbReference type="EnsemblMetazoa" id="XP_020908807.1"/>
    </source>
</evidence>
<evidence type="ECO:0000256" key="8">
    <source>
        <dbReference type="RuleBase" id="RU003909"/>
    </source>
</evidence>
<dbReference type="GO" id="GO:0003785">
    <property type="term" value="F:actin monomer binding"/>
    <property type="evidence" value="ECO:0007669"/>
    <property type="project" value="TreeGrafter"/>
</dbReference>
<dbReference type="PANTHER" id="PTHR11604:SF0">
    <property type="entry name" value="PROFILIN"/>
    <property type="match status" value="1"/>
</dbReference>
<dbReference type="InterPro" id="IPR048278">
    <property type="entry name" value="PFN"/>
</dbReference>
<evidence type="ECO:0000256" key="6">
    <source>
        <dbReference type="ARBA" id="ARBA00023212"/>
    </source>
</evidence>
<evidence type="ECO:0000256" key="3">
    <source>
        <dbReference type="ARBA" id="ARBA00011583"/>
    </source>
</evidence>
<dbReference type="Gene3D" id="3.30.450.30">
    <property type="entry name" value="Dynein light chain 2a, cytoplasmic"/>
    <property type="match status" value="1"/>
</dbReference>
<dbReference type="InterPro" id="IPR005455">
    <property type="entry name" value="PFN_euk"/>
</dbReference>
<dbReference type="GeneID" id="110246776"/>
<keyword evidence="6 7" id="KW-0206">Cytoskeleton</keyword>
<dbReference type="GO" id="GO:0005938">
    <property type="term" value="C:cell cortex"/>
    <property type="evidence" value="ECO:0007669"/>
    <property type="project" value="TreeGrafter"/>
</dbReference>
<dbReference type="EnsemblMetazoa" id="XM_021053148.2">
    <property type="protein sequence ID" value="XP_020908807.1"/>
    <property type="gene ID" value="LOC110246776"/>
</dbReference>
<evidence type="ECO:0000256" key="2">
    <source>
        <dbReference type="ARBA" id="ARBA00010058"/>
    </source>
</evidence>
<dbReference type="InterPro" id="IPR036140">
    <property type="entry name" value="PFN_sf"/>
</dbReference>
<keyword evidence="5 8" id="KW-0009">Actin-binding</keyword>